<evidence type="ECO:0000259" key="8">
    <source>
        <dbReference type="Pfam" id="PF06271"/>
    </source>
</evidence>
<gene>
    <name evidence="9" type="ORF">E8M12_07310</name>
</gene>
<dbReference type="InterPro" id="IPR010432">
    <property type="entry name" value="RDD"/>
</dbReference>
<keyword evidence="3 7" id="KW-0812">Transmembrane</keyword>
<comment type="caution">
    <text evidence="9">The sequence shown here is derived from an EMBL/GenBank/DDBJ whole genome shotgun (WGS) entry which is preliminary data.</text>
</comment>
<protein>
    <submittedName>
        <fullName evidence="9">RDD family protein</fullName>
    </submittedName>
</protein>
<keyword evidence="5 7" id="KW-0472">Membrane</keyword>
<feature type="region of interest" description="Disordered" evidence="6">
    <location>
        <begin position="238"/>
        <end position="312"/>
    </location>
</feature>
<dbReference type="InterPro" id="IPR051791">
    <property type="entry name" value="Pra-immunoreactive"/>
</dbReference>
<dbReference type="RefSeq" id="WP_136735437.1">
    <property type="nucleotide sequence ID" value="NZ_SWDB01000014.1"/>
</dbReference>
<dbReference type="Proteomes" id="UP000307999">
    <property type="component" value="Unassembled WGS sequence"/>
</dbReference>
<feature type="transmembrane region" description="Helical" evidence="7">
    <location>
        <begin position="55"/>
        <end position="78"/>
    </location>
</feature>
<evidence type="ECO:0000256" key="7">
    <source>
        <dbReference type="SAM" id="Phobius"/>
    </source>
</evidence>
<dbReference type="GO" id="GO:0005886">
    <property type="term" value="C:plasma membrane"/>
    <property type="evidence" value="ECO:0007669"/>
    <property type="project" value="UniProtKB-SubCell"/>
</dbReference>
<evidence type="ECO:0000256" key="1">
    <source>
        <dbReference type="ARBA" id="ARBA00004651"/>
    </source>
</evidence>
<dbReference type="PANTHER" id="PTHR36115">
    <property type="entry name" value="PROLINE-RICH ANTIGEN HOMOLOG-RELATED"/>
    <property type="match status" value="1"/>
</dbReference>
<evidence type="ECO:0000256" key="3">
    <source>
        <dbReference type="ARBA" id="ARBA00022692"/>
    </source>
</evidence>
<name>A0A4U1B5Y1_9GAMM</name>
<feature type="domain" description="RDD" evidence="8">
    <location>
        <begin position="331"/>
        <end position="412"/>
    </location>
</feature>
<feature type="compositionally biased region" description="Basic and acidic residues" evidence="6">
    <location>
        <begin position="303"/>
        <end position="312"/>
    </location>
</feature>
<keyword evidence="10" id="KW-1185">Reference proteome</keyword>
<reference evidence="9 10" key="1">
    <citation type="submission" date="2019-04" db="EMBL/GenBank/DDBJ databases">
        <title>Thalassotalea guangxiensis sp. nov., isolated from sediment of the coastal wetland.</title>
        <authorList>
            <person name="Zheng S."/>
            <person name="Zhang D."/>
        </authorList>
    </citation>
    <scope>NUCLEOTIDE SEQUENCE [LARGE SCALE GENOMIC DNA]</scope>
    <source>
        <strain evidence="9 10">ZS-4</strain>
    </source>
</reference>
<dbReference type="OrthoDB" id="9787732at2"/>
<keyword evidence="2" id="KW-1003">Cell membrane</keyword>
<evidence type="ECO:0000313" key="10">
    <source>
        <dbReference type="Proteomes" id="UP000307999"/>
    </source>
</evidence>
<feature type="compositionally biased region" description="Polar residues" evidence="6">
    <location>
        <begin position="250"/>
        <end position="289"/>
    </location>
</feature>
<feature type="transmembrane region" description="Helical" evidence="7">
    <location>
        <begin position="99"/>
        <end position="121"/>
    </location>
</feature>
<dbReference type="PANTHER" id="PTHR36115:SF6">
    <property type="entry name" value="PROLINE-RICH ANTIGEN HOMOLOG"/>
    <property type="match status" value="1"/>
</dbReference>
<evidence type="ECO:0000256" key="2">
    <source>
        <dbReference type="ARBA" id="ARBA00022475"/>
    </source>
</evidence>
<comment type="subcellular location">
    <subcellularLocation>
        <location evidence="1">Cell membrane</location>
        <topology evidence="1">Multi-pass membrane protein</topology>
    </subcellularLocation>
</comment>
<evidence type="ECO:0000256" key="6">
    <source>
        <dbReference type="SAM" id="MobiDB-lite"/>
    </source>
</evidence>
<dbReference type="Pfam" id="PF06271">
    <property type="entry name" value="RDD"/>
    <property type="match status" value="1"/>
</dbReference>
<evidence type="ECO:0000256" key="4">
    <source>
        <dbReference type="ARBA" id="ARBA00022989"/>
    </source>
</evidence>
<accession>A0A4U1B5Y1</accession>
<proteinExistence type="predicted"/>
<evidence type="ECO:0000256" key="5">
    <source>
        <dbReference type="ARBA" id="ARBA00023136"/>
    </source>
</evidence>
<keyword evidence="4 7" id="KW-1133">Transmembrane helix</keyword>
<sequence>MNADLIENASEQHHHLTRKETKEVITPFAFAIDETLFGTAIAAPWKRGVAMGLDLILIAVLSSAGGEFLALAIAIAAFRFGSKKRAAKLGKEDGTKRRALLRFTGAFILFLLLLSILPPLFNSGGNWQDKDYSGYADMDNKAADNTKDLQIGLGKSLELTGFIITTINKIEQKNCQQQVACWRDVLAPLPTQAIDLEFTAEQADILFTKIVEELPLTGEEQTLLADELKQSFASLAEQNSVPEQPAADTRVQSVGASSNDSTDQNNATEQKITTGSSSSEPATDSTQPVKESEKENQTGTTDEPARETESKGKVTKPIYSIVEYFKALIQDLGLGFGWAAFYFTICGTLFNGKTPGKKLLGIRVIQLDGTRLSLWDSFGRYGGYGAGLATGLLGFFQIFWDANRQAIHDKISATVVIDERKVVPPELVAMAREEQTDAEINDH</sequence>
<dbReference type="EMBL" id="SWDB01000014">
    <property type="protein sequence ID" value="TKB45730.1"/>
    <property type="molecule type" value="Genomic_DNA"/>
</dbReference>
<evidence type="ECO:0000313" key="9">
    <source>
        <dbReference type="EMBL" id="TKB45730.1"/>
    </source>
</evidence>
<dbReference type="AlphaFoldDB" id="A0A4U1B5Y1"/>
<organism evidence="9 10">
    <name type="scientific">Thalassotalea mangrovi</name>
    <dbReference type="NCBI Taxonomy" id="2572245"/>
    <lineage>
        <taxon>Bacteria</taxon>
        <taxon>Pseudomonadati</taxon>
        <taxon>Pseudomonadota</taxon>
        <taxon>Gammaproteobacteria</taxon>
        <taxon>Alteromonadales</taxon>
        <taxon>Colwelliaceae</taxon>
        <taxon>Thalassotalea</taxon>
    </lineage>
</organism>